<dbReference type="EMBL" id="FLUQ01000002">
    <property type="protein sequence ID" value="SBW04040.1"/>
    <property type="molecule type" value="Genomic_DNA"/>
</dbReference>
<protein>
    <submittedName>
        <fullName evidence="3">Putative membrane protein</fullName>
    </submittedName>
</protein>
<organism evidence="3">
    <name type="scientific">uncultured delta proteobacterium</name>
    <dbReference type="NCBI Taxonomy" id="34034"/>
    <lineage>
        <taxon>Bacteria</taxon>
        <taxon>Deltaproteobacteria</taxon>
        <taxon>environmental samples</taxon>
    </lineage>
</organism>
<name>A0A212JX40_9DELT</name>
<feature type="region of interest" description="Disordered" evidence="1">
    <location>
        <begin position="279"/>
        <end position="327"/>
    </location>
</feature>
<feature type="transmembrane region" description="Helical" evidence="2">
    <location>
        <begin position="132"/>
        <end position="153"/>
    </location>
</feature>
<feature type="transmembrane region" description="Helical" evidence="2">
    <location>
        <begin position="79"/>
        <end position="96"/>
    </location>
</feature>
<evidence type="ECO:0000256" key="2">
    <source>
        <dbReference type="SAM" id="Phobius"/>
    </source>
</evidence>
<evidence type="ECO:0000313" key="3">
    <source>
        <dbReference type="EMBL" id="SBW04040.1"/>
    </source>
</evidence>
<feature type="transmembrane region" description="Helical" evidence="2">
    <location>
        <begin position="102"/>
        <end position="120"/>
    </location>
</feature>
<gene>
    <name evidence="3" type="ORF">KL86DPRO_20248</name>
</gene>
<accession>A0A212JX40</accession>
<evidence type="ECO:0000256" key="1">
    <source>
        <dbReference type="SAM" id="MobiDB-lite"/>
    </source>
</evidence>
<keyword evidence="2" id="KW-0812">Transmembrane</keyword>
<feature type="transmembrane region" description="Helical" evidence="2">
    <location>
        <begin position="49"/>
        <end position="72"/>
    </location>
</feature>
<proteinExistence type="predicted"/>
<sequence>MFFSPQRLPVSWSSVCIALLGAAYCAIQVAPVPVSVPCPGSGCQLFQDFTVHGVSLWWVGVAYFAFMVLVCLRRAYGAALAFATAALVADAVLLIVMLMTAACIACLGAGAIIAFLFFIIRRHANIKCAQEPGPSFVLIAWSGFFIAALAFAATEDIEPWRIAGPDNAERRVYFAPSCPACRDAITVFSGNAAFIPVAEKDSDNAAVYAMHKAIANGSTVVEALDAVMQAKMNDTLAEPPFPDSVIIRLKLIKNKAEVMRLGFTKLPLIMINGMPRDMRPANGTGNGRGAAASYGNGASRSSALPPELVAPLDSCGDANQEPCDPPR</sequence>
<keyword evidence="2" id="KW-1133">Transmembrane helix</keyword>
<keyword evidence="2" id="KW-0472">Membrane</keyword>
<reference evidence="3" key="1">
    <citation type="submission" date="2016-04" db="EMBL/GenBank/DDBJ databases">
        <authorList>
            <person name="Evans L.H."/>
            <person name="Alamgir A."/>
            <person name="Owens N."/>
            <person name="Weber N.D."/>
            <person name="Virtaneva K."/>
            <person name="Barbian K."/>
            <person name="Babar A."/>
            <person name="Rosenke K."/>
        </authorList>
    </citation>
    <scope>NUCLEOTIDE SEQUENCE</scope>
    <source>
        <strain evidence="3">86</strain>
    </source>
</reference>
<dbReference type="AlphaFoldDB" id="A0A212JX40"/>